<dbReference type="Proteomes" id="UP000600171">
    <property type="component" value="Unassembled WGS sequence"/>
</dbReference>
<accession>A0A917IKT8</accession>
<dbReference type="AlphaFoldDB" id="A0A917IKT8"/>
<evidence type="ECO:0000313" key="2">
    <source>
        <dbReference type="Proteomes" id="UP000600171"/>
    </source>
</evidence>
<evidence type="ECO:0000313" key="1">
    <source>
        <dbReference type="EMBL" id="GGH57393.1"/>
    </source>
</evidence>
<dbReference type="EMBL" id="BMDC01000001">
    <property type="protein sequence ID" value="GGH57393.1"/>
    <property type="molecule type" value="Genomic_DNA"/>
</dbReference>
<reference evidence="1 2" key="1">
    <citation type="journal article" date="2014" name="Int. J. Syst. Evol. Microbiol.">
        <title>Complete genome sequence of Corynebacterium casei LMG S-19264T (=DSM 44701T), isolated from a smear-ripened cheese.</title>
        <authorList>
            <consortium name="US DOE Joint Genome Institute (JGI-PGF)"/>
            <person name="Walter F."/>
            <person name="Albersmeier A."/>
            <person name="Kalinowski J."/>
            <person name="Ruckert C."/>
        </authorList>
    </citation>
    <scope>NUCLEOTIDE SEQUENCE [LARGE SCALE GENOMIC DNA]</scope>
    <source>
        <strain evidence="1 2">CCM 8669</strain>
    </source>
</reference>
<sequence length="182" mass="20428">MPASGNSADEVADLLFARIIARSGETQHSTHRVTDLRRLARESYLRNGVVAKRLVERPKLEVKNGSAKIDIAVVSDKYQEIARAFSFLGNPSQELRDRVIAWNFQINKLRDEGASLFDVRRNQEVRISPDAPVLAVIEYPRTKGQVKIYNEASADWEELGIIPMTAEGLPHHINSVQELLVA</sequence>
<organism evidence="1 2">
    <name type="scientific">Rothia aerolata</name>
    <dbReference type="NCBI Taxonomy" id="1812262"/>
    <lineage>
        <taxon>Bacteria</taxon>
        <taxon>Bacillati</taxon>
        <taxon>Actinomycetota</taxon>
        <taxon>Actinomycetes</taxon>
        <taxon>Micrococcales</taxon>
        <taxon>Micrococcaceae</taxon>
        <taxon>Rothia</taxon>
    </lineage>
</organism>
<name>A0A917IKT8_9MICC</name>
<gene>
    <name evidence="1" type="ORF">GCM10007359_02470</name>
</gene>
<comment type="caution">
    <text evidence="1">The sequence shown here is derived from an EMBL/GenBank/DDBJ whole genome shotgun (WGS) entry which is preliminary data.</text>
</comment>
<keyword evidence="2" id="KW-1185">Reference proteome</keyword>
<protein>
    <submittedName>
        <fullName evidence="1">Uncharacterized protein</fullName>
    </submittedName>
</protein>
<proteinExistence type="predicted"/>